<dbReference type="Proteomes" id="UP000886998">
    <property type="component" value="Unassembled WGS sequence"/>
</dbReference>
<dbReference type="OrthoDB" id="10528243at2759"/>
<sequence>MFLPSAIVLRTLTDSFYHRRYTLWFLKGRPRSLRTLHRVIRKIETPTYDLWVGTTIHLFQIHFTSNTGTVDREQSSGASLSNGFVPKGTGAELIHGVVHPAGSEDSPPLARETD</sequence>
<accession>A0A8X6XSR6</accession>
<name>A0A8X6XSR6_9ARAC</name>
<reference evidence="2" key="1">
    <citation type="submission" date="2020-08" db="EMBL/GenBank/DDBJ databases">
        <title>Multicomponent nature underlies the extraordinary mechanical properties of spider dragline silk.</title>
        <authorList>
            <person name="Kono N."/>
            <person name="Nakamura H."/>
            <person name="Mori M."/>
            <person name="Yoshida Y."/>
            <person name="Ohtoshi R."/>
            <person name="Malay A.D."/>
            <person name="Moran D.A.P."/>
            <person name="Tomita M."/>
            <person name="Numata K."/>
            <person name="Arakawa K."/>
        </authorList>
    </citation>
    <scope>NUCLEOTIDE SEQUENCE</scope>
</reference>
<evidence type="ECO:0000313" key="3">
    <source>
        <dbReference type="Proteomes" id="UP000886998"/>
    </source>
</evidence>
<dbReference type="AlphaFoldDB" id="A0A8X6XSR6"/>
<evidence type="ECO:0000256" key="1">
    <source>
        <dbReference type="SAM" id="MobiDB-lite"/>
    </source>
</evidence>
<gene>
    <name evidence="2" type="ORF">TNIN_324831</name>
</gene>
<comment type="caution">
    <text evidence="2">The sequence shown here is derived from an EMBL/GenBank/DDBJ whole genome shotgun (WGS) entry which is preliminary data.</text>
</comment>
<protein>
    <submittedName>
        <fullName evidence="2">Uncharacterized protein</fullName>
    </submittedName>
</protein>
<proteinExistence type="predicted"/>
<evidence type="ECO:0000313" key="2">
    <source>
        <dbReference type="EMBL" id="GFY58839.1"/>
    </source>
</evidence>
<organism evidence="2 3">
    <name type="scientific">Trichonephila inaurata madagascariensis</name>
    <dbReference type="NCBI Taxonomy" id="2747483"/>
    <lineage>
        <taxon>Eukaryota</taxon>
        <taxon>Metazoa</taxon>
        <taxon>Ecdysozoa</taxon>
        <taxon>Arthropoda</taxon>
        <taxon>Chelicerata</taxon>
        <taxon>Arachnida</taxon>
        <taxon>Araneae</taxon>
        <taxon>Araneomorphae</taxon>
        <taxon>Entelegynae</taxon>
        <taxon>Araneoidea</taxon>
        <taxon>Nephilidae</taxon>
        <taxon>Trichonephila</taxon>
        <taxon>Trichonephila inaurata</taxon>
    </lineage>
</organism>
<dbReference type="EMBL" id="BMAV01012277">
    <property type="protein sequence ID" value="GFY58839.1"/>
    <property type="molecule type" value="Genomic_DNA"/>
</dbReference>
<feature type="region of interest" description="Disordered" evidence="1">
    <location>
        <begin position="95"/>
        <end position="114"/>
    </location>
</feature>
<keyword evidence="3" id="KW-1185">Reference proteome</keyword>